<dbReference type="Pfam" id="PF13649">
    <property type="entry name" value="Methyltransf_25"/>
    <property type="match status" value="1"/>
</dbReference>
<organism evidence="2 3">
    <name type="scientific">Undibacterium jejuense</name>
    <dbReference type="NCBI Taxonomy" id="1344949"/>
    <lineage>
        <taxon>Bacteria</taxon>
        <taxon>Pseudomonadati</taxon>
        <taxon>Pseudomonadota</taxon>
        <taxon>Betaproteobacteria</taxon>
        <taxon>Burkholderiales</taxon>
        <taxon>Oxalobacteraceae</taxon>
        <taxon>Undibacterium</taxon>
    </lineage>
</organism>
<evidence type="ECO:0000313" key="2">
    <source>
        <dbReference type="EMBL" id="MBC3862354.1"/>
    </source>
</evidence>
<dbReference type="GO" id="GO:0008168">
    <property type="term" value="F:methyltransferase activity"/>
    <property type="evidence" value="ECO:0007669"/>
    <property type="project" value="UniProtKB-KW"/>
</dbReference>
<reference evidence="2" key="1">
    <citation type="submission" date="2020-08" db="EMBL/GenBank/DDBJ databases">
        <title>Novel species isolated from subtropical streams in China.</title>
        <authorList>
            <person name="Lu H."/>
        </authorList>
    </citation>
    <scope>NUCLEOTIDE SEQUENCE</scope>
    <source>
        <strain evidence="2">KACC 12607</strain>
    </source>
</reference>
<keyword evidence="2" id="KW-0808">Transferase</keyword>
<evidence type="ECO:0000313" key="3">
    <source>
        <dbReference type="Proteomes" id="UP000634011"/>
    </source>
</evidence>
<feature type="domain" description="Methyltransferase" evidence="1">
    <location>
        <begin position="49"/>
        <end position="141"/>
    </location>
</feature>
<dbReference type="InterPro" id="IPR029063">
    <property type="entry name" value="SAM-dependent_MTases_sf"/>
</dbReference>
<dbReference type="RefSeq" id="WP_186912271.1">
    <property type="nucleotide sequence ID" value="NZ_JACOFV010000007.1"/>
</dbReference>
<dbReference type="CDD" id="cd02440">
    <property type="entry name" value="AdoMet_MTases"/>
    <property type="match status" value="1"/>
</dbReference>
<dbReference type="SUPFAM" id="SSF53335">
    <property type="entry name" value="S-adenosyl-L-methionine-dependent methyltransferases"/>
    <property type="match status" value="1"/>
</dbReference>
<keyword evidence="3" id="KW-1185">Reference proteome</keyword>
<proteinExistence type="predicted"/>
<dbReference type="EMBL" id="JACOFV010000007">
    <property type="protein sequence ID" value="MBC3862354.1"/>
    <property type="molecule type" value="Genomic_DNA"/>
</dbReference>
<evidence type="ECO:0000259" key="1">
    <source>
        <dbReference type="Pfam" id="PF13649"/>
    </source>
</evidence>
<sequence length="211" mass="23564">MSSINSPVLTDPIQTWNSRYDRDDYIFGTEPNHYLLKYKAYFKAGMSALAVADGEGRNSVWLAKQGLITSAFDISCIGVEKARQLARAENVEVNFSVADCQSWDWDAQKFDIIAAIFIQFADPVMRKKLFSQMIGALNSGGIIILQGYTPKQLEYKTGGPGLIDHLYTEDLLRKEFSDLEFINLSVYDAELKESTQHAGMSALIGMAAKKQ</sequence>
<dbReference type="Gene3D" id="3.40.50.150">
    <property type="entry name" value="Vaccinia Virus protein VP39"/>
    <property type="match status" value="1"/>
</dbReference>
<keyword evidence="2" id="KW-0489">Methyltransferase</keyword>
<dbReference type="AlphaFoldDB" id="A0A923HK79"/>
<dbReference type="GO" id="GO:0032259">
    <property type="term" value="P:methylation"/>
    <property type="evidence" value="ECO:0007669"/>
    <property type="project" value="UniProtKB-KW"/>
</dbReference>
<dbReference type="Proteomes" id="UP000634011">
    <property type="component" value="Unassembled WGS sequence"/>
</dbReference>
<accession>A0A923HK79</accession>
<dbReference type="InterPro" id="IPR041698">
    <property type="entry name" value="Methyltransf_25"/>
</dbReference>
<name>A0A923HK79_9BURK</name>
<protein>
    <submittedName>
        <fullName evidence="2">Class I SAM-dependent methyltransferase</fullName>
    </submittedName>
</protein>
<comment type="caution">
    <text evidence="2">The sequence shown here is derived from an EMBL/GenBank/DDBJ whole genome shotgun (WGS) entry which is preliminary data.</text>
</comment>
<gene>
    <name evidence="2" type="ORF">H8K32_09615</name>
</gene>